<dbReference type="RefSeq" id="WP_307160702.1">
    <property type="nucleotide sequence ID" value="NZ_JAUSWV010000001.1"/>
</dbReference>
<dbReference type="EMBL" id="JAUSWV010000001">
    <property type="protein sequence ID" value="MDQ0578006.1"/>
    <property type="molecule type" value="Genomic_DNA"/>
</dbReference>
<accession>A0ABU0NG04</accession>
<sequence length="88" mass="9847">MTTTAFEHQGPRAFGPYQDADFLLAPPNPAERFSYTIDPRDRRRLDLQAALTTAGIPPCPEDRDALNQLSNLPASVNDALQRWLTHTL</sequence>
<keyword evidence="2" id="KW-1185">Reference proteome</keyword>
<evidence type="ECO:0000313" key="2">
    <source>
        <dbReference type="Proteomes" id="UP001230654"/>
    </source>
</evidence>
<reference evidence="1 2" key="1">
    <citation type="submission" date="2023-07" db="EMBL/GenBank/DDBJ databases">
        <title>Comparative genomics of wheat-associated soil bacteria to identify genetic determinants of phenazine resistance.</title>
        <authorList>
            <person name="Mouncey N."/>
        </authorList>
    </citation>
    <scope>NUCLEOTIDE SEQUENCE [LARGE SCALE GENOMIC DNA]</scope>
    <source>
        <strain evidence="1 2">B2I6</strain>
    </source>
</reference>
<name>A0ABU0NG04_STRRH</name>
<organism evidence="1 2">
    <name type="scientific">Streptomyces rishiriensis</name>
    <dbReference type="NCBI Taxonomy" id="68264"/>
    <lineage>
        <taxon>Bacteria</taxon>
        <taxon>Bacillati</taxon>
        <taxon>Actinomycetota</taxon>
        <taxon>Actinomycetes</taxon>
        <taxon>Kitasatosporales</taxon>
        <taxon>Streptomycetaceae</taxon>
        <taxon>Streptomyces</taxon>
    </lineage>
</organism>
<dbReference type="Proteomes" id="UP001230654">
    <property type="component" value="Unassembled WGS sequence"/>
</dbReference>
<protein>
    <submittedName>
        <fullName evidence="1">Uncharacterized protein</fullName>
    </submittedName>
</protein>
<comment type="caution">
    <text evidence="1">The sequence shown here is derived from an EMBL/GenBank/DDBJ whole genome shotgun (WGS) entry which is preliminary data.</text>
</comment>
<evidence type="ECO:0000313" key="1">
    <source>
        <dbReference type="EMBL" id="MDQ0578006.1"/>
    </source>
</evidence>
<gene>
    <name evidence="1" type="ORF">QF030_000184</name>
</gene>
<proteinExistence type="predicted"/>